<feature type="non-terminal residue" evidence="1">
    <location>
        <position position="1"/>
    </location>
</feature>
<name>A0A101HI95_9BACT</name>
<evidence type="ECO:0000313" key="1">
    <source>
        <dbReference type="EMBL" id="KUK77346.1"/>
    </source>
</evidence>
<proteinExistence type="predicted"/>
<evidence type="ECO:0000313" key="2">
    <source>
        <dbReference type="Proteomes" id="UP000053860"/>
    </source>
</evidence>
<dbReference type="AlphaFoldDB" id="A0A101HI95"/>
<comment type="caution">
    <text evidence="1">The sequence shown here is derived from an EMBL/GenBank/DDBJ whole genome shotgun (WGS) entry which is preliminary data.</text>
</comment>
<reference evidence="2" key="1">
    <citation type="journal article" date="2015" name="MBio">
        <title>Genome-Resolved Metagenomic Analysis Reveals Roles for Candidate Phyla and Other Microbial Community Members in Biogeochemical Transformations in Oil Reservoirs.</title>
        <authorList>
            <person name="Hu P."/>
            <person name="Tom L."/>
            <person name="Singh A."/>
            <person name="Thomas B.C."/>
            <person name="Baker B.J."/>
            <person name="Piceno Y.M."/>
            <person name="Andersen G.L."/>
            <person name="Banfield J.F."/>
        </authorList>
    </citation>
    <scope>NUCLEOTIDE SEQUENCE [LARGE SCALE GENOMIC DNA]</scope>
</reference>
<sequence length="153" mass="18035">LAGECNKTSNYFIRNFFDNNPIYIDIWPNTRKSAVPAFNSIANSVFSTLFSKIDMEETGYTEPMDIEVRYYYLADELVFSHCELEEIYRHYNRKVEELNQLIIAYHGLFGEKHSEYINASLLRQKEQTRLRHREKEENEWKQVLPGTAGKAAL</sequence>
<gene>
    <name evidence="1" type="ORF">XD92_0825</name>
</gene>
<organism evidence="1 2">
    <name type="scientific">Proteiniphilum acetatigenes</name>
    <dbReference type="NCBI Taxonomy" id="294710"/>
    <lineage>
        <taxon>Bacteria</taxon>
        <taxon>Pseudomonadati</taxon>
        <taxon>Bacteroidota</taxon>
        <taxon>Bacteroidia</taxon>
        <taxon>Bacteroidales</taxon>
        <taxon>Dysgonomonadaceae</taxon>
        <taxon>Proteiniphilum</taxon>
    </lineage>
</organism>
<dbReference type="EMBL" id="LGGN01000140">
    <property type="protein sequence ID" value="KUK77346.1"/>
    <property type="molecule type" value="Genomic_DNA"/>
</dbReference>
<protein>
    <submittedName>
        <fullName evidence="1">Uncharacterized protein</fullName>
    </submittedName>
</protein>
<dbReference type="Proteomes" id="UP000053860">
    <property type="component" value="Unassembled WGS sequence"/>
</dbReference>
<accession>A0A101HI95</accession>